<evidence type="ECO:0000313" key="8">
    <source>
        <dbReference type="EMBL" id="MBP1988884.1"/>
    </source>
</evidence>
<protein>
    <submittedName>
        <fullName evidence="8">RNA polymerase sigma-70 factor (ECF subfamily)</fullName>
    </submittedName>
</protein>
<dbReference type="PANTHER" id="PTHR43133">
    <property type="entry name" value="RNA POLYMERASE ECF-TYPE SIGMA FACTO"/>
    <property type="match status" value="1"/>
</dbReference>
<dbReference type="InterPro" id="IPR013249">
    <property type="entry name" value="RNA_pol_sigma70_r4_t2"/>
</dbReference>
<gene>
    <name evidence="8" type="ORF">J2Z66_000479</name>
</gene>
<feature type="domain" description="RNA polymerase sigma factor 70 region 4 type 2" evidence="7">
    <location>
        <begin position="149"/>
        <end position="185"/>
    </location>
</feature>
<proteinExistence type="inferred from homology"/>
<comment type="similarity">
    <text evidence="1">Belongs to the sigma-70 factor family. ECF subfamily.</text>
</comment>
<dbReference type="SUPFAM" id="SSF88946">
    <property type="entry name" value="Sigma2 domain of RNA polymerase sigma factors"/>
    <property type="match status" value="1"/>
</dbReference>
<dbReference type="InterPro" id="IPR036388">
    <property type="entry name" value="WH-like_DNA-bd_sf"/>
</dbReference>
<dbReference type="InterPro" id="IPR007627">
    <property type="entry name" value="RNA_pol_sigma70_r2"/>
</dbReference>
<dbReference type="Proteomes" id="UP001519287">
    <property type="component" value="Unassembled WGS sequence"/>
</dbReference>
<keyword evidence="9" id="KW-1185">Reference proteome</keyword>
<evidence type="ECO:0000256" key="4">
    <source>
        <dbReference type="ARBA" id="ARBA00023125"/>
    </source>
</evidence>
<dbReference type="SUPFAM" id="SSF88659">
    <property type="entry name" value="Sigma3 and sigma4 domains of RNA polymerase sigma factors"/>
    <property type="match status" value="1"/>
</dbReference>
<dbReference type="InterPro" id="IPR013325">
    <property type="entry name" value="RNA_pol_sigma_r2"/>
</dbReference>
<keyword evidence="2" id="KW-0805">Transcription regulation</keyword>
<feature type="domain" description="RNA polymerase sigma-70 region 2" evidence="6">
    <location>
        <begin position="42"/>
        <end position="108"/>
    </location>
</feature>
<evidence type="ECO:0000256" key="2">
    <source>
        <dbReference type="ARBA" id="ARBA00023015"/>
    </source>
</evidence>
<dbReference type="Pfam" id="PF08281">
    <property type="entry name" value="Sigma70_r4_2"/>
    <property type="match status" value="1"/>
</dbReference>
<dbReference type="PANTHER" id="PTHR43133:SF8">
    <property type="entry name" value="RNA POLYMERASE SIGMA FACTOR HI_1459-RELATED"/>
    <property type="match status" value="1"/>
</dbReference>
<dbReference type="RefSeq" id="WP_209969438.1">
    <property type="nucleotide sequence ID" value="NZ_JAGGLB010000001.1"/>
</dbReference>
<dbReference type="InterPro" id="IPR039425">
    <property type="entry name" value="RNA_pol_sigma-70-like"/>
</dbReference>
<evidence type="ECO:0000256" key="3">
    <source>
        <dbReference type="ARBA" id="ARBA00023082"/>
    </source>
</evidence>
<accession>A0ABS4IMU2</accession>
<name>A0ABS4IMU2_9BACL</name>
<reference evidence="8 9" key="1">
    <citation type="submission" date="2021-03" db="EMBL/GenBank/DDBJ databases">
        <title>Genomic Encyclopedia of Type Strains, Phase IV (KMG-IV): sequencing the most valuable type-strain genomes for metagenomic binning, comparative biology and taxonomic classification.</title>
        <authorList>
            <person name="Goeker M."/>
        </authorList>
    </citation>
    <scope>NUCLEOTIDE SEQUENCE [LARGE SCALE GENOMIC DNA]</scope>
    <source>
        <strain evidence="8 9">DSM 26048</strain>
    </source>
</reference>
<evidence type="ECO:0000256" key="5">
    <source>
        <dbReference type="ARBA" id="ARBA00023163"/>
    </source>
</evidence>
<keyword evidence="5" id="KW-0804">Transcription</keyword>
<sequence>MISPSKEAILHNDAENRKEYCKREGGEKIALNNNQSRAIKALYMEMYYLLLAYAQSPLSDRLLAEEAVQETFRIACAKADKLLSSPNPNGWLLITLKNVITNKVRSRAYHNSKVFSSLYFDENFIPGDTHVPNVDFMYSDLANSEDYKLLKMIVLDRYSMLEAAQEVGISVEACKKRVQRAKKKLKERLKV</sequence>
<dbReference type="InterPro" id="IPR013324">
    <property type="entry name" value="RNA_pol_sigma_r3/r4-like"/>
</dbReference>
<dbReference type="EMBL" id="JAGGLB010000001">
    <property type="protein sequence ID" value="MBP1988884.1"/>
    <property type="molecule type" value="Genomic_DNA"/>
</dbReference>
<evidence type="ECO:0000313" key="9">
    <source>
        <dbReference type="Proteomes" id="UP001519287"/>
    </source>
</evidence>
<dbReference type="Gene3D" id="1.10.10.10">
    <property type="entry name" value="Winged helix-like DNA-binding domain superfamily/Winged helix DNA-binding domain"/>
    <property type="match status" value="1"/>
</dbReference>
<evidence type="ECO:0000256" key="1">
    <source>
        <dbReference type="ARBA" id="ARBA00010641"/>
    </source>
</evidence>
<dbReference type="Gene3D" id="1.10.1740.10">
    <property type="match status" value="1"/>
</dbReference>
<evidence type="ECO:0000259" key="6">
    <source>
        <dbReference type="Pfam" id="PF04542"/>
    </source>
</evidence>
<dbReference type="Pfam" id="PF04542">
    <property type="entry name" value="Sigma70_r2"/>
    <property type="match status" value="1"/>
</dbReference>
<evidence type="ECO:0000259" key="7">
    <source>
        <dbReference type="Pfam" id="PF08281"/>
    </source>
</evidence>
<keyword evidence="4" id="KW-0238">DNA-binding</keyword>
<keyword evidence="3" id="KW-0731">Sigma factor</keyword>
<organism evidence="8 9">
    <name type="scientific">Paenibacillus eucommiae</name>
    <dbReference type="NCBI Taxonomy" id="1355755"/>
    <lineage>
        <taxon>Bacteria</taxon>
        <taxon>Bacillati</taxon>
        <taxon>Bacillota</taxon>
        <taxon>Bacilli</taxon>
        <taxon>Bacillales</taxon>
        <taxon>Paenibacillaceae</taxon>
        <taxon>Paenibacillus</taxon>
    </lineage>
</organism>
<comment type="caution">
    <text evidence="8">The sequence shown here is derived from an EMBL/GenBank/DDBJ whole genome shotgun (WGS) entry which is preliminary data.</text>
</comment>